<accession>A0ABU5ZYB5</accession>
<dbReference type="PROSITE" id="PS51471">
    <property type="entry name" value="FE2OG_OXY"/>
    <property type="match status" value="1"/>
</dbReference>
<dbReference type="SUPFAM" id="SSF51197">
    <property type="entry name" value="Clavaminate synthase-like"/>
    <property type="match status" value="1"/>
</dbReference>
<reference evidence="2 3" key="1">
    <citation type="journal article" date="2013" name="Int. J. Syst. Evol. Microbiol.">
        <title>Aquimarina gracilis sp. nov., isolated from the gut microflora of a mussel, Mytilus coruscus, and emended description of Aquimarina spongiae.</title>
        <authorList>
            <person name="Park S.C."/>
            <person name="Choe H.N."/>
            <person name="Baik K.S."/>
            <person name="Seong C.N."/>
        </authorList>
    </citation>
    <scope>NUCLEOTIDE SEQUENCE [LARGE SCALE GENOMIC DNA]</scope>
    <source>
        <strain evidence="2 3">PSC32</strain>
    </source>
</reference>
<dbReference type="InterPro" id="IPR027450">
    <property type="entry name" value="AlkB-like"/>
</dbReference>
<dbReference type="Pfam" id="PF13532">
    <property type="entry name" value="2OG-FeII_Oxy_2"/>
    <property type="match status" value="1"/>
</dbReference>
<feature type="domain" description="Fe2OG dioxygenase" evidence="1">
    <location>
        <begin position="105"/>
        <end position="203"/>
    </location>
</feature>
<dbReference type="RefSeq" id="WP_324180922.1">
    <property type="nucleotide sequence ID" value="NZ_BAABAW010000020.1"/>
</dbReference>
<protein>
    <submittedName>
        <fullName evidence="2">Alpha-ketoglutarate-dependent dioxygenase AlkB</fullName>
    </submittedName>
</protein>
<keyword evidence="2" id="KW-0560">Oxidoreductase</keyword>
<dbReference type="EMBL" id="JAYKLX010000007">
    <property type="protein sequence ID" value="MEB3346900.1"/>
    <property type="molecule type" value="Genomic_DNA"/>
</dbReference>
<keyword evidence="2" id="KW-0223">Dioxygenase</keyword>
<proteinExistence type="predicted"/>
<organism evidence="2 3">
    <name type="scientific">Aquimarina gracilis</name>
    <dbReference type="NCBI Taxonomy" id="874422"/>
    <lineage>
        <taxon>Bacteria</taxon>
        <taxon>Pseudomonadati</taxon>
        <taxon>Bacteroidota</taxon>
        <taxon>Flavobacteriia</taxon>
        <taxon>Flavobacteriales</taxon>
        <taxon>Flavobacteriaceae</taxon>
        <taxon>Aquimarina</taxon>
    </lineage>
</organism>
<dbReference type="InterPro" id="IPR037151">
    <property type="entry name" value="AlkB-like_sf"/>
</dbReference>
<dbReference type="PANTHER" id="PTHR31212:SF4">
    <property type="entry name" value="ALPHA-KETOGLUTARATE-DEPENDENT DIOXYGENASE ALKB HOMOLOG 3"/>
    <property type="match status" value="1"/>
</dbReference>
<evidence type="ECO:0000259" key="1">
    <source>
        <dbReference type="PROSITE" id="PS51471"/>
    </source>
</evidence>
<dbReference type="InterPro" id="IPR032854">
    <property type="entry name" value="ALKBH3"/>
</dbReference>
<evidence type="ECO:0000313" key="3">
    <source>
        <dbReference type="Proteomes" id="UP001327027"/>
    </source>
</evidence>
<dbReference type="Proteomes" id="UP001327027">
    <property type="component" value="Unassembled WGS sequence"/>
</dbReference>
<sequence>MNPDLFASENEPISLKMPDAEVIYFPSFFNKVLATDFFERLSKTIKWQQDNITVYGKTYPQPRLTALYAINNNSYRYSGITMNPKPFTEELLAIKEKVDIACNVSFTTCLLNQYRDGQDSNGWHSDNEKELGTNPIIASLSFGAERWFHFKHKTDKQLKRKILLENGSLLLMKGTTQEFWLHQIPKSKKILHPRINLTFRIIQ</sequence>
<dbReference type="Gene3D" id="2.60.120.590">
    <property type="entry name" value="Alpha-ketoglutarate-dependent dioxygenase AlkB-like"/>
    <property type="match status" value="1"/>
</dbReference>
<gene>
    <name evidence="2" type="ORF">U6A24_15610</name>
</gene>
<comment type="caution">
    <text evidence="2">The sequence shown here is derived from an EMBL/GenBank/DDBJ whole genome shotgun (WGS) entry which is preliminary data.</text>
</comment>
<dbReference type="InterPro" id="IPR005123">
    <property type="entry name" value="Oxoglu/Fe-dep_dioxygenase_dom"/>
</dbReference>
<keyword evidence="3" id="KW-1185">Reference proteome</keyword>
<evidence type="ECO:0000313" key="2">
    <source>
        <dbReference type="EMBL" id="MEB3346900.1"/>
    </source>
</evidence>
<dbReference type="GO" id="GO:0051213">
    <property type="term" value="F:dioxygenase activity"/>
    <property type="evidence" value="ECO:0007669"/>
    <property type="project" value="UniProtKB-KW"/>
</dbReference>
<dbReference type="PANTHER" id="PTHR31212">
    <property type="entry name" value="ALPHA-KETOGLUTARATE-DEPENDENT DIOXYGENASE ALKB HOMOLOG 3"/>
    <property type="match status" value="1"/>
</dbReference>
<name>A0ABU5ZYB5_9FLAO</name>